<evidence type="ECO:0000256" key="1">
    <source>
        <dbReference type="SAM" id="MobiDB-lite"/>
    </source>
</evidence>
<comment type="caution">
    <text evidence="3">The sequence shown here is derived from an EMBL/GenBank/DDBJ whole genome shotgun (WGS) entry which is preliminary data.</text>
</comment>
<dbReference type="AlphaFoldDB" id="A0AAW2EH08"/>
<dbReference type="EMBL" id="JADYXP020000024">
    <property type="protein sequence ID" value="KAL0101636.1"/>
    <property type="molecule type" value="Genomic_DNA"/>
</dbReference>
<keyword evidence="2" id="KW-1133">Transmembrane helix</keyword>
<keyword evidence="2" id="KW-0472">Membrane</keyword>
<evidence type="ECO:0000256" key="2">
    <source>
        <dbReference type="SAM" id="Phobius"/>
    </source>
</evidence>
<name>A0AAW2EH08_9HYME</name>
<dbReference type="Proteomes" id="UP001430953">
    <property type="component" value="Unassembled WGS sequence"/>
</dbReference>
<protein>
    <recommendedName>
        <fullName evidence="5">Secreted protein</fullName>
    </recommendedName>
</protein>
<feature type="transmembrane region" description="Helical" evidence="2">
    <location>
        <begin position="5"/>
        <end position="24"/>
    </location>
</feature>
<organism evidence="3 4">
    <name type="scientific">Cardiocondyla obscurior</name>
    <dbReference type="NCBI Taxonomy" id="286306"/>
    <lineage>
        <taxon>Eukaryota</taxon>
        <taxon>Metazoa</taxon>
        <taxon>Ecdysozoa</taxon>
        <taxon>Arthropoda</taxon>
        <taxon>Hexapoda</taxon>
        <taxon>Insecta</taxon>
        <taxon>Pterygota</taxon>
        <taxon>Neoptera</taxon>
        <taxon>Endopterygota</taxon>
        <taxon>Hymenoptera</taxon>
        <taxon>Apocrita</taxon>
        <taxon>Aculeata</taxon>
        <taxon>Formicoidea</taxon>
        <taxon>Formicidae</taxon>
        <taxon>Myrmicinae</taxon>
        <taxon>Cardiocondyla</taxon>
    </lineage>
</organism>
<evidence type="ECO:0000313" key="3">
    <source>
        <dbReference type="EMBL" id="KAL0101636.1"/>
    </source>
</evidence>
<gene>
    <name evidence="3" type="ORF">PUN28_019051</name>
</gene>
<evidence type="ECO:0008006" key="5">
    <source>
        <dbReference type="Google" id="ProtNLM"/>
    </source>
</evidence>
<evidence type="ECO:0000313" key="4">
    <source>
        <dbReference type="Proteomes" id="UP001430953"/>
    </source>
</evidence>
<feature type="region of interest" description="Disordered" evidence="1">
    <location>
        <begin position="94"/>
        <end position="117"/>
    </location>
</feature>
<keyword evidence="4" id="KW-1185">Reference proteome</keyword>
<accession>A0AAW2EH08</accession>
<keyword evidence="2" id="KW-0812">Transmembrane</keyword>
<sequence length="117" mass="13786">MYTIVFFKCSSAASFFFFLLFFLLHEENVIKFSLLSYIFLNRKLTFPFRPLRECFWEELRVFSRGPSLFRAPFPHPFFSGGSLLGQREVARRRNPLREYSGDGAGSRGEWRKGGKRL</sequence>
<proteinExistence type="predicted"/>
<reference evidence="3 4" key="1">
    <citation type="submission" date="2023-03" db="EMBL/GenBank/DDBJ databases">
        <title>High recombination rates correlate with genetic variation in Cardiocondyla obscurior ants.</title>
        <authorList>
            <person name="Errbii M."/>
        </authorList>
    </citation>
    <scope>NUCLEOTIDE SEQUENCE [LARGE SCALE GENOMIC DNA]</scope>
    <source>
        <strain evidence="3">Alpha-2009</strain>
        <tissue evidence="3">Whole body</tissue>
    </source>
</reference>
<feature type="compositionally biased region" description="Basic and acidic residues" evidence="1">
    <location>
        <begin position="108"/>
        <end position="117"/>
    </location>
</feature>